<feature type="domain" description="MAGE" evidence="2">
    <location>
        <begin position="105"/>
        <end position="304"/>
    </location>
</feature>
<dbReference type="InterPro" id="IPR021072">
    <property type="entry name" value="MAGE_N"/>
</dbReference>
<dbReference type="FunFam" id="1.10.10.1210:FF:000001">
    <property type="entry name" value="melanoma-associated antigen D1"/>
    <property type="match status" value="1"/>
</dbReference>
<dbReference type="OrthoDB" id="205198at2759"/>
<dbReference type="FunFam" id="1.10.10.1200:FF:000007">
    <property type="entry name" value="Melanoma-associated antigen C2"/>
    <property type="match status" value="1"/>
</dbReference>
<protein>
    <submittedName>
        <fullName evidence="4">Melanoma-associated antigen B18-like</fullName>
    </submittedName>
</protein>
<proteinExistence type="predicted"/>
<feature type="region of interest" description="Disordered" evidence="1">
    <location>
        <begin position="1"/>
        <end position="103"/>
    </location>
</feature>
<dbReference type="GO" id="GO:0005634">
    <property type="term" value="C:nucleus"/>
    <property type="evidence" value="ECO:0007669"/>
    <property type="project" value="TreeGrafter"/>
</dbReference>
<evidence type="ECO:0000256" key="1">
    <source>
        <dbReference type="SAM" id="MobiDB-lite"/>
    </source>
</evidence>
<dbReference type="SMART" id="SM01373">
    <property type="entry name" value="MAGE"/>
    <property type="match status" value="1"/>
</dbReference>
<evidence type="ECO:0000313" key="4">
    <source>
        <dbReference type="RefSeq" id="XP_007957524.1"/>
    </source>
</evidence>
<reference evidence="4" key="1">
    <citation type="submission" date="2025-08" db="UniProtKB">
        <authorList>
            <consortium name="RefSeq"/>
        </authorList>
    </citation>
    <scope>IDENTIFICATION</scope>
</reference>
<dbReference type="PROSITE" id="PS50838">
    <property type="entry name" value="MAGE"/>
    <property type="match status" value="1"/>
</dbReference>
<dbReference type="Proteomes" id="UP000694850">
    <property type="component" value="Unplaced"/>
</dbReference>
<feature type="compositionally biased region" description="Polar residues" evidence="1">
    <location>
        <begin position="41"/>
        <end position="64"/>
    </location>
</feature>
<dbReference type="PANTHER" id="PTHR11736:SF23">
    <property type="entry name" value="MELANOMA-ASSOCIATED ANTIGEN B18"/>
    <property type="match status" value="1"/>
</dbReference>
<dbReference type="AlphaFoldDB" id="A0A8B7BBZ0"/>
<dbReference type="InterPro" id="IPR041899">
    <property type="entry name" value="MAGE_WH2"/>
</dbReference>
<dbReference type="Pfam" id="PF12440">
    <property type="entry name" value="MAGE_N"/>
    <property type="match status" value="1"/>
</dbReference>
<feature type="compositionally biased region" description="Basic residues" evidence="1">
    <location>
        <begin position="1"/>
        <end position="18"/>
    </location>
</feature>
<dbReference type="Gene3D" id="1.10.10.1210">
    <property type="entry name" value="MAGE homology domain, winged helix WH2 motif"/>
    <property type="match status" value="1"/>
</dbReference>
<evidence type="ECO:0000259" key="2">
    <source>
        <dbReference type="PROSITE" id="PS50838"/>
    </source>
</evidence>
<dbReference type="Pfam" id="PF01454">
    <property type="entry name" value="MAGE"/>
    <property type="match status" value="1"/>
</dbReference>
<feature type="non-terminal residue" evidence="4">
    <location>
        <position position="315"/>
    </location>
</feature>
<dbReference type="Gene3D" id="1.10.10.1200">
    <property type="entry name" value="MAGE homology domain, winged helix WH1 motif"/>
    <property type="match status" value="1"/>
</dbReference>
<feature type="compositionally biased region" description="Polar residues" evidence="1">
    <location>
        <begin position="86"/>
        <end position="99"/>
    </location>
</feature>
<dbReference type="GO" id="GO:0000122">
    <property type="term" value="P:negative regulation of transcription by RNA polymerase II"/>
    <property type="evidence" value="ECO:0007669"/>
    <property type="project" value="TreeGrafter"/>
</dbReference>
<evidence type="ECO:0000313" key="3">
    <source>
        <dbReference type="Proteomes" id="UP000694850"/>
    </source>
</evidence>
<name>A0A8B7BBZ0_ORYAF</name>
<accession>A0A8B7BBZ0</accession>
<organism evidence="3 4">
    <name type="scientific">Orycteropus afer afer</name>
    <dbReference type="NCBI Taxonomy" id="1230840"/>
    <lineage>
        <taxon>Eukaryota</taxon>
        <taxon>Metazoa</taxon>
        <taxon>Chordata</taxon>
        <taxon>Craniata</taxon>
        <taxon>Vertebrata</taxon>
        <taxon>Euteleostomi</taxon>
        <taxon>Mammalia</taxon>
        <taxon>Eutheria</taxon>
        <taxon>Afrotheria</taxon>
        <taxon>Tubulidentata</taxon>
        <taxon>Orycteropodidae</taxon>
        <taxon>Orycteropus</taxon>
    </lineage>
</organism>
<dbReference type="PANTHER" id="PTHR11736">
    <property type="entry name" value="MELANOMA-ASSOCIATED ANTIGEN MAGE ANTIGEN"/>
    <property type="match status" value="1"/>
</dbReference>
<dbReference type="RefSeq" id="XP_007957524.1">
    <property type="nucleotide sequence ID" value="XM_007959333.1"/>
</dbReference>
<keyword evidence="3" id="KW-1185">Reference proteome</keyword>
<dbReference type="InterPro" id="IPR002190">
    <property type="entry name" value="MHD_dom"/>
</dbReference>
<dbReference type="SMART" id="SM01392">
    <property type="entry name" value="MAGE_N"/>
    <property type="match status" value="1"/>
</dbReference>
<dbReference type="InterPro" id="IPR041898">
    <property type="entry name" value="MAGE_WH1"/>
</dbReference>
<dbReference type="GeneID" id="103213596"/>
<gene>
    <name evidence="4" type="primary">LOC103213596</name>
</gene>
<dbReference type="InterPro" id="IPR037445">
    <property type="entry name" value="MAGE"/>
</dbReference>
<sequence>MPRGQKSKLRAREKRRQARQAEDETQGLEGAQAVAAEVGDTPSSASPIPGERSQNLPAAETCSTPKPPRRAAAVSCTGADERASSQDEQSPSTSKANESSSKDPLQDQLVLLVQFLVKKYQKKELIMKAEMLKSITTKSRCHFHELLNRATEYMEVAFGLDLREVDPIRHCYALVNKMNPSVDEMDNDEGNMPKTGILMIVLAVILVKGNRATEEEVWKVLNMIGIYADRNHVVFGDAKKLITQDLVQLKYLEYRHVPNSNPPCYEFLWGPRAYAETSKMKVLEFLARINKTTPSAFPSLYEEAVKDEEERARAR</sequence>